<protein>
    <submittedName>
        <fullName evidence="1">Cof subfamily protein (Haloacid dehalogenase superfamily)</fullName>
    </submittedName>
</protein>
<dbReference type="SFLD" id="SFLDS00003">
    <property type="entry name" value="Haloacid_Dehalogenase"/>
    <property type="match status" value="1"/>
</dbReference>
<dbReference type="InterPro" id="IPR006379">
    <property type="entry name" value="HAD-SF_hydro_IIB"/>
</dbReference>
<dbReference type="Gene3D" id="3.30.1240.10">
    <property type="match status" value="1"/>
</dbReference>
<keyword evidence="2" id="KW-1185">Reference proteome</keyword>
<dbReference type="NCBIfam" id="TIGR00099">
    <property type="entry name" value="Cof-subfamily"/>
    <property type="match status" value="1"/>
</dbReference>
<dbReference type="Proteomes" id="UP001236620">
    <property type="component" value="Unassembled WGS sequence"/>
</dbReference>
<comment type="caution">
    <text evidence="1">The sequence shown here is derived from an EMBL/GenBank/DDBJ whole genome shotgun (WGS) entry which is preliminary data.</text>
</comment>
<dbReference type="NCBIfam" id="TIGR01484">
    <property type="entry name" value="HAD-SF-IIB"/>
    <property type="match status" value="1"/>
</dbReference>
<dbReference type="SFLD" id="SFLDG01140">
    <property type="entry name" value="C2.B:_Phosphomannomutase_and_P"/>
    <property type="match status" value="1"/>
</dbReference>
<gene>
    <name evidence="1" type="ORF">J2Z63_000597</name>
</gene>
<dbReference type="EMBL" id="JAUSWP010000005">
    <property type="protein sequence ID" value="MDQ0567950.1"/>
    <property type="molecule type" value="Genomic_DNA"/>
</dbReference>
<sequence>MSLKNIKLIVTDLDGTVLEHGKLANNLDVEVFKQANQKGVYTTIATGQPYISAKSRADLFNIADHIDLFVLSNGTLISKVSEFDPIYINSIESDIVNKVVKKLTELNICAVIFTATINDVYWNNIPFTVESMNKRNWFERFNKTICSTKTDFEFKNVVQIMSFVEQEKEQELQNWFIQENMNQYLTFMKSDIETTPIYEFTNLTATKGNAIEKMAEILNIKKDEIAIFGDNINDISMFEKIPNCVAVGNAVDEIKHKAKYITDTNLNGGVGKFIKKYILED</sequence>
<reference evidence="1" key="1">
    <citation type="submission" date="2023-07" db="EMBL/GenBank/DDBJ databases">
        <title>Genomic Encyclopedia of Type Strains, Phase IV (KMG-IV): sequencing the most valuable type-strain genomes for metagenomic binning, comparative biology and taxonomic classification.</title>
        <authorList>
            <person name="Goeker M."/>
        </authorList>
    </citation>
    <scope>NUCLEOTIDE SEQUENCE [LARGE SCALE GENOMIC DNA]</scope>
    <source>
        <strain evidence="1">DSM 22019</strain>
    </source>
</reference>
<organism evidence="1 2">
    <name type="scientific">Mycoplasma yeatsii</name>
    <dbReference type="NCBI Taxonomy" id="51365"/>
    <lineage>
        <taxon>Bacteria</taxon>
        <taxon>Bacillati</taxon>
        <taxon>Mycoplasmatota</taxon>
        <taxon>Mollicutes</taxon>
        <taxon>Mycoplasmataceae</taxon>
        <taxon>Mycoplasma</taxon>
    </lineage>
</organism>
<dbReference type="SUPFAM" id="SSF56784">
    <property type="entry name" value="HAD-like"/>
    <property type="match status" value="1"/>
</dbReference>
<evidence type="ECO:0000313" key="2">
    <source>
        <dbReference type="Proteomes" id="UP001236620"/>
    </source>
</evidence>
<proteinExistence type="predicted"/>
<accession>A0ABU0NET4</accession>
<dbReference type="Gene3D" id="3.40.50.1000">
    <property type="entry name" value="HAD superfamily/HAD-like"/>
    <property type="match status" value="1"/>
</dbReference>
<dbReference type="PANTHER" id="PTHR10000">
    <property type="entry name" value="PHOSPHOSERINE PHOSPHATASE"/>
    <property type="match status" value="1"/>
</dbReference>
<dbReference type="RefSeq" id="WP_307445106.1">
    <property type="nucleotide sequence ID" value="NZ_JAUSWP010000005.1"/>
</dbReference>
<dbReference type="InterPro" id="IPR023214">
    <property type="entry name" value="HAD_sf"/>
</dbReference>
<dbReference type="PANTHER" id="PTHR10000:SF8">
    <property type="entry name" value="HAD SUPERFAMILY HYDROLASE-LIKE, TYPE 3"/>
    <property type="match status" value="1"/>
</dbReference>
<dbReference type="Pfam" id="PF08282">
    <property type="entry name" value="Hydrolase_3"/>
    <property type="match status" value="1"/>
</dbReference>
<name>A0ABU0NET4_9MOLU</name>
<evidence type="ECO:0000313" key="1">
    <source>
        <dbReference type="EMBL" id="MDQ0567950.1"/>
    </source>
</evidence>
<dbReference type="InterPro" id="IPR000150">
    <property type="entry name" value="Cof"/>
</dbReference>
<dbReference type="InterPro" id="IPR036412">
    <property type="entry name" value="HAD-like_sf"/>
</dbReference>